<dbReference type="InterPro" id="IPR011051">
    <property type="entry name" value="RmlC_Cupin_sf"/>
</dbReference>
<name>A0AAJ6NPV7_9CYAN</name>
<dbReference type="AlphaFoldDB" id="A0AAJ6NPV7"/>
<organism evidence="2 3">
    <name type="scientific">Halotia branconii CENA392</name>
    <dbReference type="NCBI Taxonomy" id="1539056"/>
    <lineage>
        <taxon>Bacteria</taxon>
        <taxon>Bacillati</taxon>
        <taxon>Cyanobacteriota</taxon>
        <taxon>Cyanophyceae</taxon>
        <taxon>Nostocales</taxon>
        <taxon>Nodulariaceae</taxon>
        <taxon>Halotia</taxon>
    </lineage>
</organism>
<keyword evidence="3" id="KW-1185">Reference proteome</keyword>
<dbReference type="RefSeq" id="WP_281481812.1">
    <property type="nucleotide sequence ID" value="NZ_CP124543.1"/>
</dbReference>
<dbReference type="KEGG" id="hbq:QI031_22330"/>
<dbReference type="PANTHER" id="PTHR36440:SF1">
    <property type="entry name" value="PUTATIVE (AFU_ORTHOLOGUE AFUA_8G07350)-RELATED"/>
    <property type="match status" value="1"/>
</dbReference>
<dbReference type="PANTHER" id="PTHR36440">
    <property type="entry name" value="PUTATIVE (AFU_ORTHOLOGUE AFUA_8G07350)-RELATED"/>
    <property type="match status" value="1"/>
</dbReference>
<evidence type="ECO:0000313" key="2">
    <source>
        <dbReference type="EMBL" id="WGV24490.1"/>
    </source>
</evidence>
<dbReference type="InterPro" id="IPR013096">
    <property type="entry name" value="Cupin_2"/>
</dbReference>
<dbReference type="Proteomes" id="UP001223520">
    <property type="component" value="Chromosome"/>
</dbReference>
<evidence type="ECO:0000313" key="3">
    <source>
        <dbReference type="Proteomes" id="UP001223520"/>
    </source>
</evidence>
<dbReference type="Pfam" id="PF07883">
    <property type="entry name" value="Cupin_2"/>
    <property type="match status" value="1"/>
</dbReference>
<evidence type="ECO:0000259" key="1">
    <source>
        <dbReference type="Pfam" id="PF07883"/>
    </source>
</evidence>
<feature type="domain" description="Cupin type-2" evidence="1">
    <location>
        <begin position="43"/>
        <end position="113"/>
    </location>
</feature>
<reference evidence="2 3" key="1">
    <citation type="journal article" date="2023" name="Limnol Oceanogr Lett">
        <title>Environmental adaptations by the intertidal Antarctic cyanobacterium Halotia branconii CENA392 as revealed using long-read genome sequencing.</title>
        <authorList>
            <person name="Dextro R.B."/>
            <person name="Delbaje E."/>
            <person name="Freitas P.N.N."/>
            <person name="Geraldes V."/>
            <person name="Pinto E."/>
            <person name="Long P.F."/>
            <person name="Fiore M.F."/>
        </authorList>
    </citation>
    <scope>NUCLEOTIDE SEQUENCE [LARGE SCALE GENOMIC DNA]</scope>
    <source>
        <strain evidence="2 3">CENA392</strain>
    </source>
</reference>
<accession>A0AAJ6NPV7</accession>
<gene>
    <name evidence="2" type="ORF">QI031_22330</name>
</gene>
<dbReference type="InterPro" id="IPR053146">
    <property type="entry name" value="QDO-like"/>
</dbReference>
<protein>
    <submittedName>
        <fullName evidence="2">Cupin domain-containing protein</fullName>
    </submittedName>
</protein>
<proteinExistence type="predicted"/>
<sequence>MTSVQLHSNLTHASLTPEQIENPVTGDRMTILCSTDEYVKFQFELPPGSQGSPLHYHDTITETFEVLSGSLEMQFGHSGNIKVLRPGEILQVPPGLQHSFRNASHDWVTFISVVRPAGDFEHFLRSLYGLAIDGRVNHEGTPTNLLQFALLIEKADTIVVGPPVFLQKLMIKFLATVARFLRVEQSLAKYK</sequence>
<dbReference type="InterPro" id="IPR014710">
    <property type="entry name" value="RmlC-like_jellyroll"/>
</dbReference>
<dbReference type="Gene3D" id="2.60.120.10">
    <property type="entry name" value="Jelly Rolls"/>
    <property type="match status" value="1"/>
</dbReference>
<dbReference type="EMBL" id="CP124543">
    <property type="protein sequence ID" value="WGV24490.1"/>
    <property type="molecule type" value="Genomic_DNA"/>
</dbReference>
<dbReference type="SUPFAM" id="SSF51182">
    <property type="entry name" value="RmlC-like cupins"/>
    <property type="match status" value="1"/>
</dbReference>